<comment type="similarity">
    <text evidence="1 3">Belongs to the short-chain dehydrogenases/reductases (SDR) family.</text>
</comment>
<dbReference type="PANTHER" id="PTHR44196:SF2">
    <property type="entry name" value="SHORT-CHAIN DEHYDROGENASE-RELATED"/>
    <property type="match status" value="1"/>
</dbReference>
<dbReference type="CDD" id="cd05233">
    <property type="entry name" value="SDR_c"/>
    <property type="match status" value="1"/>
</dbReference>
<name>A0ABQ3QWN4_9ACTN</name>
<dbReference type="EMBL" id="BNDY01000017">
    <property type="protein sequence ID" value="GHI41657.1"/>
    <property type="molecule type" value="Genomic_DNA"/>
</dbReference>
<accession>A0ABQ3QWN4</accession>
<dbReference type="Pfam" id="PF00106">
    <property type="entry name" value="adh_short"/>
    <property type="match status" value="1"/>
</dbReference>
<evidence type="ECO:0000256" key="1">
    <source>
        <dbReference type="ARBA" id="ARBA00006484"/>
    </source>
</evidence>
<dbReference type="InterPro" id="IPR002347">
    <property type="entry name" value="SDR_fam"/>
</dbReference>
<keyword evidence="2" id="KW-0560">Oxidoreductase</keyword>
<reference evidence="4" key="1">
    <citation type="submission" date="2024-05" db="EMBL/GenBank/DDBJ databases">
        <title>Whole genome shotgun sequence of Streptomyces violascens NBRC 12920.</title>
        <authorList>
            <person name="Komaki H."/>
            <person name="Tamura T."/>
        </authorList>
    </citation>
    <scope>NUCLEOTIDE SEQUENCE</scope>
    <source>
        <strain evidence="4">NBRC 12920</strain>
    </source>
</reference>
<dbReference type="Proteomes" id="UP001050808">
    <property type="component" value="Unassembled WGS sequence"/>
</dbReference>
<dbReference type="InterPro" id="IPR036291">
    <property type="entry name" value="NAD(P)-bd_dom_sf"/>
</dbReference>
<evidence type="ECO:0000313" key="5">
    <source>
        <dbReference type="Proteomes" id="UP001050808"/>
    </source>
</evidence>
<evidence type="ECO:0000256" key="3">
    <source>
        <dbReference type="RuleBase" id="RU000363"/>
    </source>
</evidence>
<dbReference type="RefSeq" id="WP_226599685.1">
    <property type="nucleotide sequence ID" value="NZ_BNDY01000017.1"/>
</dbReference>
<dbReference type="PRINTS" id="PR00081">
    <property type="entry name" value="GDHRDH"/>
</dbReference>
<dbReference type="SUPFAM" id="SSF51735">
    <property type="entry name" value="NAD(P)-binding Rossmann-fold domains"/>
    <property type="match status" value="1"/>
</dbReference>
<dbReference type="PANTHER" id="PTHR44196">
    <property type="entry name" value="DEHYDROGENASE/REDUCTASE SDR FAMILY MEMBER 7B"/>
    <property type="match status" value="1"/>
</dbReference>
<gene>
    <name evidence="4" type="ORF">Sviol_60650</name>
</gene>
<evidence type="ECO:0000313" key="4">
    <source>
        <dbReference type="EMBL" id="GHI41657.1"/>
    </source>
</evidence>
<sequence>MTPSPAHPLSSREATPAGPTVVITGATSGLGLAFAGRLAAAGYQLTLVARRAEALKAVAARLDHRGGRPRIMTADLATEEGITRLVDGLMASVPDLLINNAGYGLADPFPFSDPADEQALLQLNVACVLRATHAVLPAMISRGTGAIVNVASVAAYGPVWLASTYPASKAWVLSFTESIARSTQLKSSGVHMMALLPGYTKTAFPQRAGMTGAHMPQWMWLTSEQVVSAALKDMERGRTISIPSLRYRLLSQALRHLPRAVTTRFGLDRGLPLQVRDDDFLRGTADPTARS</sequence>
<organism evidence="4 5">
    <name type="scientific">Streptomyces violascens</name>
    <dbReference type="NCBI Taxonomy" id="67381"/>
    <lineage>
        <taxon>Bacteria</taxon>
        <taxon>Bacillati</taxon>
        <taxon>Actinomycetota</taxon>
        <taxon>Actinomycetes</taxon>
        <taxon>Kitasatosporales</taxon>
        <taxon>Streptomycetaceae</taxon>
        <taxon>Streptomyces</taxon>
    </lineage>
</organism>
<dbReference type="Gene3D" id="3.40.50.720">
    <property type="entry name" value="NAD(P)-binding Rossmann-like Domain"/>
    <property type="match status" value="1"/>
</dbReference>
<comment type="caution">
    <text evidence="4">The sequence shown here is derived from an EMBL/GenBank/DDBJ whole genome shotgun (WGS) entry which is preliminary data.</text>
</comment>
<dbReference type="PIRSF" id="PIRSF000126">
    <property type="entry name" value="11-beta-HSD1"/>
    <property type="match status" value="1"/>
</dbReference>
<protein>
    <submittedName>
        <fullName evidence="4">Dehydrogenase</fullName>
    </submittedName>
</protein>
<keyword evidence="5" id="KW-1185">Reference proteome</keyword>
<proteinExistence type="inferred from homology"/>
<dbReference type="PRINTS" id="PR00080">
    <property type="entry name" value="SDRFAMILY"/>
</dbReference>
<evidence type="ECO:0000256" key="2">
    <source>
        <dbReference type="ARBA" id="ARBA00023002"/>
    </source>
</evidence>